<dbReference type="InterPro" id="IPR001608">
    <property type="entry name" value="Ala_racemase_N"/>
</dbReference>
<evidence type="ECO:0000256" key="3">
    <source>
        <dbReference type="ARBA" id="ARBA00013089"/>
    </source>
</evidence>
<dbReference type="SUPFAM" id="SSF51419">
    <property type="entry name" value="PLP-binding barrel"/>
    <property type="match status" value="1"/>
</dbReference>
<dbReference type="SMART" id="SM01005">
    <property type="entry name" value="Ala_racemase_C"/>
    <property type="match status" value="1"/>
</dbReference>
<feature type="active site" description="Proton acceptor; specific for L-alanine" evidence="6">
    <location>
        <position position="274"/>
    </location>
</feature>
<comment type="similarity">
    <text evidence="6">Belongs to the alanine racemase family.</text>
</comment>
<keyword evidence="5 6" id="KW-0413">Isomerase</keyword>
<evidence type="ECO:0000256" key="4">
    <source>
        <dbReference type="ARBA" id="ARBA00022898"/>
    </source>
</evidence>
<keyword evidence="9" id="KW-1185">Reference proteome</keyword>
<feature type="modified residue" description="N6-(pyridoxal phosphate)lysine" evidence="6">
    <location>
        <position position="54"/>
    </location>
</feature>
<proteinExistence type="inferred from homology"/>
<dbReference type="RefSeq" id="WP_192148876.1">
    <property type="nucleotide sequence ID" value="NZ_JACYXI010000009.1"/>
</dbReference>
<dbReference type="SUPFAM" id="SSF50621">
    <property type="entry name" value="Alanine racemase C-terminal domain-like"/>
    <property type="match status" value="1"/>
</dbReference>
<evidence type="ECO:0000256" key="1">
    <source>
        <dbReference type="ARBA" id="ARBA00000316"/>
    </source>
</evidence>
<evidence type="ECO:0000256" key="2">
    <source>
        <dbReference type="ARBA" id="ARBA00001933"/>
    </source>
</evidence>
<reference evidence="9" key="1">
    <citation type="submission" date="2020-09" db="EMBL/GenBank/DDBJ databases">
        <title>The genome sequence of strain Labrenzia suaedae 4C16A.</title>
        <authorList>
            <person name="Liu Y."/>
        </authorList>
    </citation>
    <scope>NUCLEOTIDE SEQUENCE [LARGE SCALE GENOMIC DNA]</scope>
    <source>
        <strain evidence="9">4C16A</strain>
    </source>
</reference>
<dbReference type="PANTHER" id="PTHR30511:SF0">
    <property type="entry name" value="ALANINE RACEMASE, CATABOLIC-RELATED"/>
    <property type="match status" value="1"/>
</dbReference>
<comment type="pathway">
    <text evidence="6">Amino-acid biosynthesis; D-alanine biosynthesis; D-alanine from L-alanine: step 1/1.</text>
</comment>
<dbReference type="Gene3D" id="3.20.20.10">
    <property type="entry name" value="Alanine racemase"/>
    <property type="match status" value="1"/>
</dbReference>
<dbReference type="HAMAP" id="MF_01201">
    <property type="entry name" value="Ala_racemase"/>
    <property type="match status" value="1"/>
</dbReference>
<evidence type="ECO:0000256" key="5">
    <source>
        <dbReference type="ARBA" id="ARBA00023235"/>
    </source>
</evidence>
<dbReference type="PANTHER" id="PTHR30511">
    <property type="entry name" value="ALANINE RACEMASE"/>
    <property type="match status" value="1"/>
</dbReference>
<reference evidence="8 9" key="2">
    <citation type="journal article" date="2021" name="Int. J. Syst. Evol. Microbiol.">
        <title>Roseibium litorale sp. nov., isolated from a tidal flat sediment and proposal for the reclassification of Labrenzia polysiphoniae as Roseibium polysiphoniae comb. nov.</title>
        <authorList>
            <person name="Liu Y."/>
            <person name="Pei T."/>
            <person name="Du J."/>
            <person name="Chao M."/>
            <person name="Deng M.R."/>
            <person name="Zhu H."/>
        </authorList>
    </citation>
    <scope>NUCLEOTIDE SEQUENCE [LARGE SCALE GENOMIC DNA]</scope>
    <source>
        <strain evidence="8 9">4C16A</strain>
    </source>
</reference>
<dbReference type="EC" id="5.1.1.1" evidence="3 6"/>
<organism evidence="8 9">
    <name type="scientific">Roseibium litorale</name>
    <dbReference type="NCBI Taxonomy" id="2803841"/>
    <lineage>
        <taxon>Bacteria</taxon>
        <taxon>Pseudomonadati</taxon>
        <taxon>Pseudomonadota</taxon>
        <taxon>Alphaproteobacteria</taxon>
        <taxon>Hyphomicrobiales</taxon>
        <taxon>Stappiaceae</taxon>
        <taxon>Roseibium</taxon>
    </lineage>
</organism>
<evidence type="ECO:0000259" key="7">
    <source>
        <dbReference type="SMART" id="SM01005"/>
    </source>
</evidence>
<dbReference type="Proteomes" id="UP000632063">
    <property type="component" value="Unassembled WGS sequence"/>
</dbReference>
<evidence type="ECO:0000256" key="6">
    <source>
        <dbReference type="HAMAP-Rule" id="MF_01201"/>
    </source>
</evidence>
<evidence type="ECO:0000313" key="8">
    <source>
        <dbReference type="EMBL" id="MBD8892745.1"/>
    </source>
</evidence>
<dbReference type="GO" id="GO:0008784">
    <property type="term" value="F:alanine racemase activity"/>
    <property type="evidence" value="ECO:0007669"/>
    <property type="project" value="UniProtKB-EC"/>
</dbReference>
<evidence type="ECO:0000313" key="9">
    <source>
        <dbReference type="Proteomes" id="UP000632063"/>
    </source>
</evidence>
<dbReference type="InterPro" id="IPR009006">
    <property type="entry name" value="Ala_racemase/Decarboxylase_C"/>
</dbReference>
<dbReference type="InterPro" id="IPR011079">
    <property type="entry name" value="Ala_racemase_C"/>
</dbReference>
<dbReference type="Pfam" id="PF00842">
    <property type="entry name" value="Ala_racemase_C"/>
    <property type="match status" value="1"/>
</dbReference>
<dbReference type="PRINTS" id="PR00992">
    <property type="entry name" value="ALARACEMASE"/>
</dbReference>
<protein>
    <recommendedName>
        <fullName evidence="3 6">Alanine racemase</fullName>
        <ecNumber evidence="3 6">5.1.1.1</ecNumber>
    </recommendedName>
</protein>
<feature type="binding site" evidence="6">
    <location>
        <position position="328"/>
    </location>
    <ligand>
        <name>substrate</name>
    </ligand>
</feature>
<accession>A0ABR9CPG1</accession>
<comment type="catalytic activity">
    <reaction evidence="1 6">
        <text>L-alanine = D-alanine</text>
        <dbReference type="Rhea" id="RHEA:20249"/>
        <dbReference type="ChEBI" id="CHEBI:57416"/>
        <dbReference type="ChEBI" id="CHEBI:57972"/>
        <dbReference type="EC" id="5.1.1.1"/>
    </reaction>
</comment>
<dbReference type="EMBL" id="JACYXI010000009">
    <property type="protein sequence ID" value="MBD8892745.1"/>
    <property type="molecule type" value="Genomic_DNA"/>
</dbReference>
<feature type="active site" description="Proton acceptor; specific for D-alanine" evidence="6">
    <location>
        <position position="54"/>
    </location>
</feature>
<keyword evidence="4 6" id="KW-0663">Pyridoxal phosphate</keyword>
<dbReference type="CDD" id="cd00430">
    <property type="entry name" value="PLPDE_III_AR"/>
    <property type="match status" value="1"/>
</dbReference>
<feature type="binding site" evidence="6">
    <location>
        <position position="152"/>
    </location>
    <ligand>
        <name>substrate</name>
    </ligand>
</feature>
<feature type="domain" description="Alanine racemase C-terminal" evidence="7">
    <location>
        <begin position="253"/>
        <end position="385"/>
    </location>
</feature>
<dbReference type="Gene3D" id="2.40.37.10">
    <property type="entry name" value="Lyase, Ornithine Decarboxylase, Chain A, domain 1"/>
    <property type="match status" value="1"/>
</dbReference>
<dbReference type="InterPro" id="IPR000821">
    <property type="entry name" value="Ala_racemase"/>
</dbReference>
<sequence length="400" mass="42637">MTVPVSSPEPQGADQAPEDLCGGRLTIDRDAIAANWAYLGGRLTAGTECAATIKADAYGTGAAGTAKRLAEAGCKTFFVALPAEGVEVRKVLPDAVIYILGGLFPGCAETYASANLRPMIGSAPELAEWSAFCKAHGQALETGLHVDTGMNRLGFRPDEFSSLLRDRDLTGPITASLLITHLACGSDPDHPANRRQLEIFRGATDPFKHIPRSMANSAGVFLGPEYHFDLARPGISLYGGKAIDTQPNPMRPVAMIEARVMQVRTVPSGETVGYGCTETAKERPRRVAMVAAGYADGLHRRASSSDERPGGFAWASGHRLPLIGRISMDMLALDITNTPEGLIERGSFVEMLGPNVAASDLAAYAETIDYEYLTGLGRRYHRRYQALPDADPAAHAAVLA</sequence>
<comment type="caution">
    <text evidence="8">The sequence shown here is derived from an EMBL/GenBank/DDBJ whole genome shotgun (WGS) entry which is preliminary data.</text>
</comment>
<dbReference type="Pfam" id="PF01168">
    <property type="entry name" value="Ala_racemase_N"/>
    <property type="match status" value="1"/>
</dbReference>
<name>A0ABR9CPG1_9HYPH</name>
<comment type="function">
    <text evidence="6">Catalyzes the interconversion of L-alanine and D-alanine. May also act on other amino acids.</text>
</comment>
<comment type="cofactor">
    <cofactor evidence="2 6">
        <name>pyridoxal 5'-phosphate</name>
        <dbReference type="ChEBI" id="CHEBI:597326"/>
    </cofactor>
</comment>
<gene>
    <name evidence="8" type="primary">alr</name>
    <name evidence="8" type="ORF">IG616_14480</name>
</gene>
<dbReference type="InterPro" id="IPR029066">
    <property type="entry name" value="PLP-binding_barrel"/>
</dbReference>
<dbReference type="NCBIfam" id="TIGR00492">
    <property type="entry name" value="alr"/>
    <property type="match status" value="1"/>
</dbReference>